<name>A0A1Y1U982_9TREE</name>
<evidence type="ECO:0000313" key="4">
    <source>
        <dbReference type="Proteomes" id="UP000193218"/>
    </source>
</evidence>
<dbReference type="PANTHER" id="PTHR21193:SF3">
    <property type="entry name" value="OXIDOREDUCTASE-LIKE DOMAIN-CONTAINING PROTEIN 1"/>
    <property type="match status" value="1"/>
</dbReference>
<dbReference type="InterPro" id="IPR019180">
    <property type="entry name" value="Oxidoreductase-like_N"/>
</dbReference>
<dbReference type="AlphaFoldDB" id="A0A1Y1U982"/>
<evidence type="ECO:0000256" key="1">
    <source>
        <dbReference type="SAM" id="MobiDB-lite"/>
    </source>
</evidence>
<comment type="caution">
    <text evidence="3">The sequence shown here is derived from an EMBL/GenBank/DDBJ whole genome shotgun (WGS) entry which is preliminary data.</text>
</comment>
<dbReference type="Pfam" id="PF09791">
    <property type="entry name" value="Oxidored-like"/>
    <property type="match status" value="1"/>
</dbReference>
<feature type="domain" description="Oxidoreductase-like" evidence="2">
    <location>
        <begin position="116"/>
        <end position="162"/>
    </location>
</feature>
<dbReference type="RefSeq" id="XP_021868354.1">
    <property type="nucleotide sequence ID" value="XM_022017095.1"/>
</dbReference>
<dbReference type="OrthoDB" id="10064411at2759"/>
<reference evidence="3 4" key="1">
    <citation type="submission" date="2017-03" db="EMBL/GenBank/DDBJ databases">
        <title>Widespread Adenine N6-methylation of Active Genes in Fungi.</title>
        <authorList>
            <consortium name="DOE Joint Genome Institute"/>
            <person name="Mondo S.J."/>
            <person name="Dannebaum R.O."/>
            <person name="Kuo R.C."/>
            <person name="Louie K.B."/>
            <person name="Bewick A.J."/>
            <person name="Labutti K."/>
            <person name="Haridas S."/>
            <person name="Kuo A."/>
            <person name="Salamov A."/>
            <person name="Ahrendt S.R."/>
            <person name="Lau R."/>
            <person name="Bowen B.P."/>
            <person name="Lipzen A."/>
            <person name="Sullivan W."/>
            <person name="Andreopoulos W.B."/>
            <person name="Clum A."/>
            <person name="Lindquist E."/>
            <person name="Daum C."/>
            <person name="Northen T.R."/>
            <person name="Ramamoorthy G."/>
            <person name="Schmitz R.J."/>
            <person name="Gryganskyi A."/>
            <person name="Culley D."/>
            <person name="Magnuson J."/>
            <person name="James T.Y."/>
            <person name="O'Malley M.A."/>
            <person name="Stajich J.E."/>
            <person name="Spatafora J.W."/>
            <person name="Visel A."/>
            <person name="Grigoriev I.V."/>
        </authorList>
    </citation>
    <scope>NUCLEOTIDE SEQUENCE [LARGE SCALE GENOMIC DNA]</scope>
    <source>
        <strain evidence="3 4">NRRL Y-17943</strain>
    </source>
</reference>
<accession>A0A1Y1U982</accession>
<keyword evidence="4" id="KW-1185">Reference proteome</keyword>
<dbReference type="InterPro" id="IPR039251">
    <property type="entry name" value="OXLD1"/>
</dbReference>
<sequence>MGLPHLTRLERFLVSPRPIGSPWLNGPSAGFHWTPRADRSKHRGSLDVYSRYRASVRPPIAGTDIFETASTVPAGTSLQEIPKDASTRWQAPIPAMKSVPPIVAQEISSSTSEGITIEGIHVPVKPRRPGEEECCMSGCAYCVYDIYAEELEAYNEAVRETRSKLEAKSVPPSDWPQAVRPSETGSGRVAVEEEVVDPSMSAFLALEMKLRKKQAPTGNGAAL</sequence>
<feature type="region of interest" description="Disordered" evidence="1">
    <location>
        <begin position="165"/>
        <end position="186"/>
    </location>
</feature>
<proteinExistence type="predicted"/>
<gene>
    <name evidence="3" type="ORF">BD324DRAFT_638251</name>
</gene>
<dbReference type="EMBL" id="NBSH01000016">
    <property type="protein sequence ID" value="ORX34066.1"/>
    <property type="molecule type" value="Genomic_DNA"/>
</dbReference>
<protein>
    <submittedName>
        <fullName evidence="3">Oxidoreductase-like protein</fullName>
    </submittedName>
</protein>
<evidence type="ECO:0000259" key="2">
    <source>
        <dbReference type="Pfam" id="PF09791"/>
    </source>
</evidence>
<evidence type="ECO:0000313" key="3">
    <source>
        <dbReference type="EMBL" id="ORX34066.1"/>
    </source>
</evidence>
<organism evidence="3 4">
    <name type="scientific">Kockovaella imperatae</name>
    <dbReference type="NCBI Taxonomy" id="4999"/>
    <lineage>
        <taxon>Eukaryota</taxon>
        <taxon>Fungi</taxon>
        <taxon>Dikarya</taxon>
        <taxon>Basidiomycota</taxon>
        <taxon>Agaricomycotina</taxon>
        <taxon>Tremellomycetes</taxon>
        <taxon>Tremellales</taxon>
        <taxon>Cuniculitremaceae</taxon>
        <taxon>Kockovaella</taxon>
    </lineage>
</organism>
<dbReference type="PANTHER" id="PTHR21193">
    <property type="entry name" value="OXIDOREDUCTASE-LIKE DOMAIN-CONTAINING PROTEIN 1"/>
    <property type="match status" value="1"/>
</dbReference>
<dbReference type="Proteomes" id="UP000193218">
    <property type="component" value="Unassembled WGS sequence"/>
</dbReference>
<dbReference type="GO" id="GO:0005739">
    <property type="term" value="C:mitochondrion"/>
    <property type="evidence" value="ECO:0007669"/>
    <property type="project" value="TreeGrafter"/>
</dbReference>
<dbReference type="InParanoid" id="A0A1Y1U982"/>
<dbReference type="STRING" id="4999.A0A1Y1U982"/>
<dbReference type="GeneID" id="33558904"/>